<dbReference type="Pfam" id="PF00646">
    <property type="entry name" value="F-box"/>
    <property type="match status" value="1"/>
</dbReference>
<feature type="domain" description="F-box" evidence="1">
    <location>
        <begin position="1"/>
        <end position="47"/>
    </location>
</feature>
<gene>
    <name evidence="2" type="ORF">HGRIS_005143</name>
</gene>
<dbReference type="SMART" id="SM00256">
    <property type="entry name" value="FBOX"/>
    <property type="match status" value="1"/>
</dbReference>
<name>A0ABR3JET1_9AGAR</name>
<dbReference type="Proteomes" id="UP001556367">
    <property type="component" value="Unassembled WGS sequence"/>
</dbReference>
<protein>
    <recommendedName>
        <fullName evidence="1">F-box domain-containing protein</fullName>
    </recommendedName>
</protein>
<evidence type="ECO:0000259" key="1">
    <source>
        <dbReference type="PROSITE" id="PS50181"/>
    </source>
</evidence>
<organism evidence="2 3">
    <name type="scientific">Hohenbuehelia grisea</name>
    <dbReference type="NCBI Taxonomy" id="104357"/>
    <lineage>
        <taxon>Eukaryota</taxon>
        <taxon>Fungi</taxon>
        <taxon>Dikarya</taxon>
        <taxon>Basidiomycota</taxon>
        <taxon>Agaricomycotina</taxon>
        <taxon>Agaricomycetes</taxon>
        <taxon>Agaricomycetidae</taxon>
        <taxon>Agaricales</taxon>
        <taxon>Pleurotineae</taxon>
        <taxon>Pleurotaceae</taxon>
        <taxon>Hohenbuehelia</taxon>
    </lineage>
</organism>
<accession>A0ABR3JET1</accession>
<dbReference type="SUPFAM" id="SSF81383">
    <property type="entry name" value="F-box domain"/>
    <property type="match status" value="1"/>
</dbReference>
<dbReference type="InterPro" id="IPR001810">
    <property type="entry name" value="F-box_dom"/>
</dbReference>
<evidence type="ECO:0000313" key="3">
    <source>
        <dbReference type="Proteomes" id="UP001556367"/>
    </source>
</evidence>
<comment type="caution">
    <text evidence="2">The sequence shown here is derived from an EMBL/GenBank/DDBJ whole genome shotgun (WGS) entry which is preliminary data.</text>
</comment>
<dbReference type="PROSITE" id="PS50181">
    <property type="entry name" value="FBOX"/>
    <property type="match status" value="1"/>
</dbReference>
<sequence length="483" mass="53975">MMSSLPFPEDIFFHVLSYLDIADIIALRLTCKGIQDITKSKSIWLTLLSALVVEPNLPIPRLGGRSIEELDAAELELHAKLALRLRRKWIEAEPVARQQVLLQAPVPPHQSRVISVRFLPGRSNRWLLSVHREDLAQRTQYRFRCWDVSAAQPTVVACKSFPELSGLAVNADPQNAGIVAVGCPHVEIFGIDFLTSDPAAAFVQLKVCPDHTERLCGFSGNTIIARARDVVSFRVWDYTRPEVEVILMNPENQQNEECHGVVIRQNFIMVLRSTTLETYALAASQNANHAQAGQIVLHPITSHRWQWRVDSGCIVEQVIPSKTEPGTPPPIYLLVRFGSWFPWPVNLMHHFAVDPNDAYSPAVSVGPNNLPYNLLPRTIQTIASPVRLFSATHMVLGPYGTALWLDSHTEDYFGQSDRGQRLASRLLSLVPDEEDDGSPASATASTIYDVHEEDSWVRVALQEEEGRIVVGRSDGVITVYDYT</sequence>
<dbReference type="EMBL" id="JASNQZ010000008">
    <property type="protein sequence ID" value="KAL0953985.1"/>
    <property type="molecule type" value="Genomic_DNA"/>
</dbReference>
<reference evidence="3" key="1">
    <citation type="submission" date="2024-06" db="EMBL/GenBank/DDBJ databases">
        <title>Multi-omics analyses provide insights into the biosynthesis of the anticancer antibiotic pleurotin in Hohenbuehelia grisea.</title>
        <authorList>
            <person name="Weaver J.A."/>
            <person name="Alberti F."/>
        </authorList>
    </citation>
    <scope>NUCLEOTIDE SEQUENCE [LARGE SCALE GENOMIC DNA]</scope>
    <source>
        <strain evidence="3">T-177</strain>
    </source>
</reference>
<proteinExistence type="predicted"/>
<dbReference type="Gene3D" id="1.20.1280.50">
    <property type="match status" value="1"/>
</dbReference>
<dbReference type="InterPro" id="IPR036047">
    <property type="entry name" value="F-box-like_dom_sf"/>
</dbReference>
<evidence type="ECO:0000313" key="2">
    <source>
        <dbReference type="EMBL" id="KAL0953985.1"/>
    </source>
</evidence>
<keyword evidence="3" id="KW-1185">Reference proteome</keyword>